<gene>
    <name evidence="5" type="ORF">ILUMI_21594</name>
</gene>
<dbReference type="PANTHER" id="PTHR14191">
    <property type="entry name" value="PDZ DOMAIN CONTAINING PROTEIN"/>
    <property type="match status" value="1"/>
</dbReference>
<keyword evidence="6" id="KW-1185">Reference proteome</keyword>
<evidence type="ECO:0000259" key="4">
    <source>
        <dbReference type="PROSITE" id="PS50106"/>
    </source>
</evidence>
<dbReference type="PANTHER" id="PTHR14191:SF28">
    <property type="entry name" value="GH04176P-RELATED"/>
    <property type="match status" value="1"/>
</dbReference>
<comment type="subcellular location">
    <subcellularLocation>
        <location evidence="1">Cell membrane</location>
    </subcellularLocation>
</comment>
<dbReference type="Proteomes" id="UP000801492">
    <property type="component" value="Unassembled WGS sequence"/>
</dbReference>
<dbReference type="GO" id="GO:0072659">
    <property type="term" value="P:protein localization to plasma membrane"/>
    <property type="evidence" value="ECO:0007669"/>
    <property type="project" value="TreeGrafter"/>
</dbReference>
<reference evidence="5" key="1">
    <citation type="submission" date="2019-08" db="EMBL/GenBank/DDBJ databases">
        <title>The genome of the North American firefly Photinus pyralis.</title>
        <authorList>
            <consortium name="Photinus pyralis genome working group"/>
            <person name="Fallon T.R."/>
            <person name="Sander Lower S.E."/>
            <person name="Weng J.-K."/>
        </authorList>
    </citation>
    <scope>NUCLEOTIDE SEQUENCE</scope>
    <source>
        <strain evidence="5">TRF0915ILg1</strain>
        <tissue evidence="5">Whole body</tissue>
    </source>
</reference>
<dbReference type="Pfam" id="PF17820">
    <property type="entry name" value="PDZ_6"/>
    <property type="match status" value="1"/>
</dbReference>
<feature type="domain" description="PDZ" evidence="4">
    <location>
        <begin position="19"/>
        <end position="100"/>
    </location>
</feature>
<dbReference type="InterPro" id="IPR036034">
    <property type="entry name" value="PDZ_sf"/>
</dbReference>
<comment type="caution">
    <text evidence="5">The sequence shown here is derived from an EMBL/GenBank/DDBJ whole genome shotgun (WGS) entry which is preliminary data.</text>
</comment>
<keyword evidence="2" id="KW-0472">Membrane</keyword>
<proteinExistence type="predicted"/>
<sequence>MMLSDADLEDFDGSSCTRVVELERQNSGSCGFHLTRSKWDPYPWVTKVDPDSPAEAAGMRPGECILEINGEDIVGKRISEVAERVRSGSNQISLLLWNSGTDPQCIPEV</sequence>
<dbReference type="AlphaFoldDB" id="A0A8K0CG57"/>
<dbReference type="OrthoDB" id="10009200at2759"/>
<dbReference type="PROSITE" id="PS50106">
    <property type="entry name" value="PDZ"/>
    <property type="match status" value="1"/>
</dbReference>
<dbReference type="InterPro" id="IPR041489">
    <property type="entry name" value="PDZ_6"/>
</dbReference>
<evidence type="ECO:0000256" key="3">
    <source>
        <dbReference type="ARBA" id="ARBA00022737"/>
    </source>
</evidence>
<name>A0A8K0CG57_IGNLU</name>
<dbReference type="GO" id="GO:0016324">
    <property type="term" value="C:apical plasma membrane"/>
    <property type="evidence" value="ECO:0007669"/>
    <property type="project" value="TreeGrafter"/>
</dbReference>
<keyword evidence="2" id="KW-1003">Cell membrane</keyword>
<protein>
    <recommendedName>
        <fullName evidence="4">PDZ domain-containing protein</fullName>
    </recommendedName>
</protein>
<dbReference type="SUPFAM" id="SSF50156">
    <property type="entry name" value="PDZ domain-like"/>
    <property type="match status" value="1"/>
</dbReference>
<evidence type="ECO:0000313" key="5">
    <source>
        <dbReference type="EMBL" id="KAF2884591.1"/>
    </source>
</evidence>
<dbReference type="GO" id="GO:0043495">
    <property type="term" value="F:protein-membrane adaptor activity"/>
    <property type="evidence" value="ECO:0007669"/>
    <property type="project" value="TreeGrafter"/>
</dbReference>
<keyword evidence="3" id="KW-0677">Repeat</keyword>
<accession>A0A8K0CG57</accession>
<evidence type="ECO:0000256" key="1">
    <source>
        <dbReference type="ARBA" id="ARBA00004236"/>
    </source>
</evidence>
<evidence type="ECO:0000256" key="2">
    <source>
        <dbReference type="ARBA" id="ARBA00022475"/>
    </source>
</evidence>
<dbReference type="InterPro" id="IPR001478">
    <property type="entry name" value="PDZ"/>
</dbReference>
<dbReference type="Gene3D" id="2.30.42.10">
    <property type="match status" value="1"/>
</dbReference>
<dbReference type="InterPro" id="IPR051067">
    <property type="entry name" value="NHER"/>
</dbReference>
<organism evidence="5 6">
    <name type="scientific">Ignelater luminosus</name>
    <name type="common">Cucubano</name>
    <name type="synonym">Pyrophorus luminosus</name>
    <dbReference type="NCBI Taxonomy" id="2038154"/>
    <lineage>
        <taxon>Eukaryota</taxon>
        <taxon>Metazoa</taxon>
        <taxon>Ecdysozoa</taxon>
        <taxon>Arthropoda</taxon>
        <taxon>Hexapoda</taxon>
        <taxon>Insecta</taxon>
        <taxon>Pterygota</taxon>
        <taxon>Neoptera</taxon>
        <taxon>Endopterygota</taxon>
        <taxon>Coleoptera</taxon>
        <taxon>Polyphaga</taxon>
        <taxon>Elateriformia</taxon>
        <taxon>Elateroidea</taxon>
        <taxon>Elateridae</taxon>
        <taxon>Agrypninae</taxon>
        <taxon>Pyrophorini</taxon>
        <taxon>Ignelater</taxon>
    </lineage>
</organism>
<evidence type="ECO:0000313" key="6">
    <source>
        <dbReference type="Proteomes" id="UP000801492"/>
    </source>
</evidence>
<dbReference type="SMART" id="SM00228">
    <property type="entry name" value="PDZ"/>
    <property type="match status" value="1"/>
</dbReference>
<dbReference type="EMBL" id="VTPC01090155">
    <property type="protein sequence ID" value="KAF2884591.1"/>
    <property type="molecule type" value="Genomic_DNA"/>
</dbReference>